<dbReference type="InterPro" id="IPR024152">
    <property type="entry name" value="Inh_kappa-B_kinase-int"/>
</dbReference>
<organism evidence="2 3">
    <name type="scientific">Chiloscyllium punctatum</name>
    <name type="common">Brownbanded bambooshark</name>
    <name type="synonym">Hemiscyllium punctatum</name>
    <dbReference type="NCBI Taxonomy" id="137246"/>
    <lineage>
        <taxon>Eukaryota</taxon>
        <taxon>Metazoa</taxon>
        <taxon>Chordata</taxon>
        <taxon>Craniata</taxon>
        <taxon>Vertebrata</taxon>
        <taxon>Chondrichthyes</taxon>
        <taxon>Elasmobranchii</taxon>
        <taxon>Galeomorphii</taxon>
        <taxon>Galeoidea</taxon>
        <taxon>Orectolobiformes</taxon>
        <taxon>Hemiscylliidae</taxon>
        <taxon>Chiloscyllium</taxon>
    </lineage>
</organism>
<gene>
    <name evidence="2" type="ORF">chiPu_0011104</name>
</gene>
<feature type="coiled-coil region" evidence="1">
    <location>
        <begin position="46"/>
        <end position="115"/>
    </location>
</feature>
<dbReference type="Proteomes" id="UP000287033">
    <property type="component" value="Unassembled WGS sequence"/>
</dbReference>
<accession>A0A401SQG2</accession>
<evidence type="ECO:0008006" key="4">
    <source>
        <dbReference type="Google" id="ProtNLM"/>
    </source>
</evidence>
<evidence type="ECO:0000256" key="1">
    <source>
        <dbReference type="SAM" id="Coils"/>
    </source>
</evidence>
<name>A0A401SQG2_CHIPU</name>
<dbReference type="AlphaFoldDB" id="A0A401SQG2"/>
<evidence type="ECO:0000313" key="2">
    <source>
        <dbReference type="EMBL" id="GCC32641.1"/>
    </source>
</evidence>
<dbReference type="PANTHER" id="PTHR21734">
    <property type="entry name" value="INHIBITOR OF NUCLEAR FACTOR KAPPA-B KINASE-INTERACTING PROTEIN"/>
    <property type="match status" value="1"/>
</dbReference>
<protein>
    <recommendedName>
        <fullName evidence="4">Inhibitor of nuclear factor kappa-B kinase-interacting protein</fullName>
    </recommendedName>
</protein>
<dbReference type="OrthoDB" id="9907187at2759"/>
<proteinExistence type="predicted"/>
<keyword evidence="1" id="KW-0175">Coiled coil</keyword>
<keyword evidence="3" id="KW-1185">Reference proteome</keyword>
<feature type="coiled-coil region" evidence="1">
    <location>
        <begin position="218"/>
        <end position="245"/>
    </location>
</feature>
<dbReference type="EMBL" id="BEZZ01000450">
    <property type="protein sequence ID" value="GCC32641.1"/>
    <property type="molecule type" value="Genomic_DNA"/>
</dbReference>
<reference evidence="2 3" key="1">
    <citation type="journal article" date="2018" name="Nat. Ecol. Evol.">
        <title>Shark genomes provide insights into elasmobranch evolution and the origin of vertebrates.</title>
        <authorList>
            <person name="Hara Y"/>
            <person name="Yamaguchi K"/>
            <person name="Onimaru K"/>
            <person name="Kadota M"/>
            <person name="Koyanagi M"/>
            <person name="Keeley SD"/>
            <person name="Tatsumi K"/>
            <person name="Tanaka K"/>
            <person name="Motone F"/>
            <person name="Kageyama Y"/>
            <person name="Nozu R"/>
            <person name="Adachi N"/>
            <person name="Nishimura O"/>
            <person name="Nakagawa R"/>
            <person name="Tanegashima C"/>
            <person name="Kiyatake I"/>
            <person name="Matsumoto R"/>
            <person name="Murakumo K"/>
            <person name="Nishida K"/>
            <person name="Terakita A"/>
            <person name="Kuratani S"/>
            <person name="Sato K"/>
            <person name="Hyodo S Kuraku.S."/>
        </authorList>
    </citation>
    <scope>NUCLEOTIDE SEQUENCE [LARGE SCALE GENOMIC DNA]</scope>
</reference>
<dbReference type="OMA" id="KKCESVQ"/>
<evidence type="ECO:0000313" key="3">
    <source>
        <dbReference type="Proteomes" id="UP000287033"/>
    </source>
</evidence>
<dbReference type="PANTHER" id="PTHR21734:SF10">
    <property type="entry name" value="INHIBITOR OF NUCLEAR FACTOR KAPPA-B KINASE-INTERACTING PROTEIN"/>
    <property type="match status" value="1"/>
</dbReference>
<comment type="caution">
    <text evidence="2">The sequence shown here is derived from an EMBL/GenBank/DDBJ whole genome shotgun (WGS) entry which is preliminary data.</text>
</comment>
<sequence>MMAHHCESAQEIMSKLKDHSLLKQVEYLQTEIMKMKIWSSSLTEKRNKLDEKLVSLSDTIDRIDKNTVQISSDVTTKLSGVRTDIRRISGLDSDISLLKDSLRELENKVNNVEKTTVHNIGNLIATSVERVTQLKNMVSGNTDRIELLQKKLTELKVEDINLSDRLLSLEDSRAKLVKAVMFANDLKPKVYNVRKSFSLLEPQINDLIGRIGQISSDLLKRNEELANLRKELANCTEIANDSQSAKDCLSQVTTLGQ</sequence>